<comment type="caution">
    <text evidence="1">The sequence shown here is derived from an EMBL/GenBank/DDBJ whole genome shotgun (WGS) entry which is preliminary data.</text>
</comment>
<evidence type="ECO:0000313" key="2">
    <source>
        <dbReference type="Proteomes" id="UP001162992"/>
    </source>
</evidence>
<proteinExistence type="predicted"/>
<reference evidence="2" key="1">
    <citation type="journal article" date="2024" name="Proc. Natl. Acad. Sci. U.S.A.">
        <title>Extraordinary preservation of gene collinearity over three hundred million years revealed in homosporous lycophytes.</title>
        <authorList>
            <person name="Li C."/>
            <person name="Wickell D."/>
            <person name="Kuo L.Y."/>
            <person name="Chen X."/>
            <person name="Nie B."/>
            <person name="Liao X."/>
            <person name="Peng D."/>
            <person name="Ji J."/>
            <person name="Jenkins J."/>
            <person name="Williams M."/>
            <person name="Shu S."/>
            <person name="Plott C."/>
            <person name="Barry K."/>
            <person name="Rajasekar S."/>
            <person name="Grimwood J."/>
            <person name="Han X."/>
            <person name="Sun S."/>
            <person name="Hou Z."/>
            <person name="He W."/>
            <person name="Dai G."/>
            <person name="Sun C."/>
            <person name="Schmutz J."/>
            <person name="Leebens-Mack J.H."/>
            <person name="Li F.W."/>
            <person name="Wang L."/>
        </authorList>
    </citation>
    <scope>NUCLEOTIDE SEQUENCE [LARGE SCALE GENOMIC DNA]</scope>
    <source>
        <strain evidence="2">cv. PW_Plant_1</strain>
    </source>
</reference>
<name>A0ACC2ACW5_DIPCM</name>
<accession>A0ACC2ACW5</accession>
<sequence>MNNNLLYADSQHDTSIQMALPRLQSLLHDSHGMKRSSHPWFHIASITGVSSLKCSIGINDSYLLERGLESSDGDLVKLLQVSDEGGKPATYKMNLQQPTNLNCERTL</sequence>
<organism evidence="1 2">
    <name type="scientific">Diphasiastrum complanatum</name>
    <name type="common">Issler's clubmoss</name>
    <name type="synonym">Lycopodium complanatum</name>
    <dbReference type="NCBI Taxonomy" id="34168"/>
    <lineage>
        <taxon>Eukaryota</taxon>
        <taxon>Viridiplantae</taxon>
        <taxon>Streptophyta</taxon>
        <taxon>Embryophyta</taxon>
        <taxon>Tracheophyta</taxon>
        <taxon>Lycopodiopsida</taxon>
        <taxon>Lycopodiales</taxon>
        <taxon>Lycopodiaceae</taxon>
        <taxon>Lycopodioideae</taxon>
        <taxon>Diphasiastrum</taxon>
    </lineage>
</organism>
<protein>
    <submittedName>
        <fullName evidence="1">Uncharacterized protein</fullName>
    </submittedName>
</protein>
<keyword evidence="2" id="KW-1185">Reference proteome</keyword>
<dbReference type="EMBL" id="CM055113">
    <property type="protein sequence ID" value="KAJ7515301.1"/>
    <property type="molecule type" value="Genomic_DNA"/>
</dbReference>
<gene>
    <name evidence="1" type="ORF">O6H91_22G009800</name>
</gene>
<dbReference type="Proteomes" id="UP001162992">
    <property type="component" value="Chromosome 22"/>
</dbReference>
<evidence type="ECO:0000313" key="1">
    <source>
        <dbReference type="EMBL" id="KAJ7515301.1"/>
    </source>
</evidence>